<keyword evidence="12" id="KW-1185">Reference proteome</keyword>
<dbReference type="AlphaFoldDB" id="A0A0R2JVX7"/>
<keyword evidence="4 5" id="KW-0067">ATP-binding</keyword>
<keyword evidence="2 5" id="KW-0378">Hydrolase</keyword>
<dbReference type="GeneID" id="61250459"/>
<dbReference type="SMART" id="SM00490">
    <property type="entry name" value="HELICc"/>
    <property type="match status" value="1"/>
</dbReference>
<name>A0A0R2JVX7_9LACO</name>
<keyword evidence="3 5" id="KW-0347">Helicase</keyword>
<dbReference type="GO" id="GO:0005524">
    <property type="term" value="F:ATP binding"/>
    <property type="evidence" value="ECO:0007669"/>
    <property type="project" value="UniProtKB-UniRule"/>
</dbReference>
<feature type="compositionally biased region" description="Basic and acidic residues" evidence="7">
    <location>
        <begin position="424"/>
        <end position="436"/>
    </location>
</feature>
<keyword evidence="5" id="KW-0346">Stress response</keyword>
<gene>
    <name evidence="5" type="primary">cshB</name>
    <name evidence="11" type="ORF">IV52_GL000570</name>
</gene>
<dbReference type="PROSITE" id="PS51192">
    <property type="entry name" value="HELICASE_ATP_BIND_1"/>
    <property type="match status" value="1"/>
</dbReference>
<evidence type="ECO:0000259" key="9">
    <source>
        <dbReference type="PROSITE" id="PS51194"/>
    </source>
</evidence>
<dbReference type="GO" id="GO:0016887">
    <property type="term" value="F:ATP hydrolysis activity"/>
    <property type="evidence" value="ECO:0007669"/>
    <property type="project" value="RHEA"/>
</dbReference>
<feature type="domain" description="Helicase C-terminal" evidence="9">
    <location>
        <begin position="218"/>
        <end position="384"/>
    </location>
</feature>
<evidence type="ECO:0000259" key="10">
    <source>
        <dbReference type="PROSITE" id="PS51195"/>
    </source>
</evidence>
<evidence type="ECO:0000256" key="6">
    <source>
        <dbReference type="PROSITE-ProRule" id="PRU00552"/>
    </source>
</evidence>
<dbReference type="GO" id="GO:0009409">
    <property type="term" value="P:response to cold"/>
    <property type="evidence" value="ECO:0007669"/>
    <property type="project" value="InterPro"/>
</dbReference>
<evidence type="ECO:0000256" key="5">
    <source>
        <dbReference type="HAMAP-Rule" id="MF_01494"/>
    </source>
</evidence>
<dbReference type="InterPro" id="IPR050547">
    <property type="entry name" value="DEAD_box_RNA_helicases"/>
</dbReference>
<dbReference type="PATRIC" id="fig|1122148.6.peg.590"/>
<dbReference type="HAMAP" id="MF_01494">
    <property type="entry name" value="DEAD_helicase_CshB"/>
    <property type="match status" value="1"/>
</dbReference>
<sequence length="453" mass="51641">MSASFKDYHFQPFINDAIKDLGFENPTPIQSKVIPTIKHGKSVIGKSATGSGKTHAFLLPLLDQLDPKNEKTQIVITTPSRELAYQIYDNVKQLVRFSPETIHIANYVGGTDKERQIEKLEREQPQIVIGTPGRILDLTKGNHLDINTANKLVIDEADMTLDLGFLDVVDKIAAGMSKDLQMMVFSATIPPKLKPFLKKYMKNPVLNDIPTASVINQDVDNWLISTKGQDKNSLIYKLLTMGNPYLVLIFANTRERVDEIQEYLQVQGLKVAKIHGGMQPRVRKRVMKQIQNLDYQFVVASDLAARGIDIEGISQVINDDMPSDPEYFVHRVGRTGRNGMEGTAITLYGPDEEDKVSELEKMGIKFKPKEIKNDEIVDSYDRKRRANYRGHHDKLDGSTLGMINKKKKNVKPGYKKKIKRAIKMKDEKKHKIELRNQIRSKKKQKKRSSQRYR</sequence>
<evidence type="ECO:0000313" key="11">
    <source>
        <dbReference type="EMBL" id="KRN79164.1"/>
    </source>
</evidence>
<dbReference type="Pfam" id="PF00270">
    <property type="entry name" value="DEAD"/>
    <property type="match status" value="1"/>
</dbReference>
<evidence type="ECO:0000256" key="4">
    <source>
        <dbReference type="ARBA" id="ARBA00022840"/>
    </source>
</evidence>
<feature type="short sequence motif" description="Q motif" evidence="6">
    <location>
        <begin position="3"/>
        <end position="31"/>
    </location>
</feature>
<protein>
    <recommendedName>
        <fullName evidence="5">DEAD-box ATP-dependent RNA helicase CshB</fullName>
        <ecNumber evidence="5">3.6.4.13</ecNumber>
    </recommendedName>
</protein>
<dbReference type="Gene3D" id="3.40.50.300">
    <property type="entry name" value="P-loop containing nucleotide triphosphate hydrolases"/>
    <property type="match status" value="2"/>
</dbReference>
<dbReference type="Proteomes" id="UP000051565">
    <property type="component" value="Unassembled WGS sequence"/>
</dbReference>
<keyword evidence="5" id="KW-0694">RNA-binding</keyword>
<dbReference type="InterPro" id="IPR011545">
    <property type="entry name" value="DEAD/DEAH_box_helicase_dom"/>
</dbReference>
<feature type="domain" description="DEAD-box RNA helicase Q" evidence="10">
    <location>
        <begin position="3"/>
        <end position="31"/>
    </location>
</feature>
<organism evidence="11 12">
    <name type="scientific">Fructilactobacillus lindneri DSM 20690 = JCM 11027</name>
    <dbReference type="NCBI Taxonomy" id="1122148"/>
    <lineage>
        <taxon>Bacteria</taxon>
        <taxon>Bacillati</taxon>
        <taxon>Bacillota</taxon>
        <taxon>Bacilli</taxon>
        <taxon>Lactobacillales</taxon>
        <taxon>Lactobacillaceae</taxon>
        <taxon>Fructilactobacillus</taxon>
    </lineage>
</organism>
<dbReference type="RefSeq" id="WP_056997649.1">
    <property type="nucleotide sequence ID" value="NZ_FUXS01000001.1"/>
</dbReference>
<comment type="similarity">
    <text evidence="5">Belongs to the DEAD box helicase family. CshB subfamily.</text>
</comment>
<evidence type="ECO:0000256" key="3">
    <source>
        <dbReference type="ARBA" id="ARBA00022806"/>
    </source>
</evidence>
<evidence type="ECO:0000313" key="12">
    <source>
        <dbReference type="Proteomes" id="UP000051565"/>
    </source>
</evidence>
<feature type="domain" description="Helicase ATP-binding" evidence="8">
    <location>
        <begin position="34"/>
        <end position="207"/>
    </location>
</feature>
<dbReference type="InterPro" id="IPR014001">
    <property type="entry name" value="Helicase_ATP-bd"/>
</dbReference>
<dbReference type="CDD" id="cd18787">
    <property type="entry name" value="SF2_C_DEAD"/>
    <property type="match status" value="1"/>
</dbReference>
<dbReference type="EMBL" id="JQBT01000032">
    <property type="protein sequence ID" value="KRN79164.1"/>
    <property type="molecule type" value="Genomic_DNA"/>
</dbReference>
<comment type="subcellular location">
    <subcellularLocation>
        <location evidence="5">Cytoplasm</location>
    </subcellularLocation>
</comment>
<dbReference type="PROSITE" id="PS51194">
    <property type="entry name" value="HELICASE_CTER"/>
    <property type="match status" value="1"/>
</dbReference>
<accession>A0A0R2JVX7</accession>
<dbReference type="GO" id="GO:0003724">
    <property type="term" value="F:RNA helicase activity"/>
    <property type="evidence" value="ECO:0007669"/>
    <property type="project" value="UniProtKB-UniRule"/>
</dbReference>
<dbReference type="SMART" id="SM00487">
    <property type="entry name" value="DEXDc"/>
    <property type="match status" value="1"/>
</dbReference>
<dbReference type="GO" id="GO:0005829">
    <property type="term" value="C:cytosol"/>
    <property type="evidence" value="ECO:0007669"/>
    <property type="project" value="TreeGrafter"/>
</dbReference>
<dbReference type="InterPro" id="IPR014014">
    <property type="entry name" value="RNA_helicase_DEAD_Q_motif"/>
</dbReference>
<dbReference type="InterPro" id="IPR030881">
    <property type="entry name" value="CshB"/>
</dbReference>
<dbReference type="GO" id="GO:0006401">
    <property type="term" value="P:RNA catabolic process"/>
    <property type="evidence" value="ECO:0007669"/>
    <property type="project" value="UniProtKB-UniRule"/>
</dbReference>
<evidence type="ECO:0000259" key="8">
    <source>
        <dbReference type="PROSITE" id="PS51192"/>
    </source>
</evidence>
<evidence type="ECO:0000256" key="2">
    <source>
        <dbReference type="ARBA" id="ARBA00022801"/>
    </source>
</evidence>
<dbReference type="GO" id="GO:0005840">
    <property type="term" value="C:ribosome"/>
    <property type="evidence" value="ECO:0007669"/>
    <property type="project" value="TreeGrafter"/>
</dbReference>
<dbReference type="InterPro" id="IPR001650">
    <property type="entry name" value="Helicase_C-like"/>
</dbReference>
<dbReference type="PROSITE" id="PS51195">
    <property type="entry name" value="Q_MOTIF"/>
    <property type="match status" value="1"/>
</dbReference>
<keyword evidence="5" id="KW-0963">Cytoplasm</keyword>
<evidence type="ECO:0000256" key="7">
    <source>
        <dbReference type="SAM" id="MobiDB-lite"/>
    </source>
</evidence>
<dbReference type="EC" id="3.6.4.13" evidence="5"/>
<keyword evidence="1 5" id="KW-0547">Nucleotide-binding</keyword>
<dbReference type="InterPro" id="IPR044742">
    <property type="entry name" value="DEAD/DEAH_RhlB"/>
</dbReference>
<dbReference type="Pfam" id="PF00271">
    <property type="entry name" value="Helicase_C"/>
    <property type="match status" value="1"/>
</dbReference>
<dbReference type="STRING" id="53444.AYR59_06350"/>
<feature type="compositionally biased region" description="Basic residues" evidence="7">
    <location>
        <begin position="438"/>
        <end position="453"/>
    </location>
</feature>
<dbReference type="PANTHER" id="PTHR47963:SF1">
    <property type="entry name" value="DEAD-BOX ATP-DEPENDENT RNA HELICASE CSHB"/>
    <property type="match status" value="1"/>
</dbReference>
<reference evidence="11 12" key="1">
    <citation type="journal article" date="2015" name="Genome Announc.">
        <title>Expanding the biotechnology potential of lactobacilli through comparative genomics of 213 strains and associated genera.</title>
        <authorList>
            <person name="Sun Z."/>
            <person name="Harris H.M."/>
            <person name="McCann A."/>
            <person name="Guo C."/>
            <person name="Argimon S."/>
            <person name="Zhang W."/>
            <person name="Yang X."/>
            <person name="Jeffery I.B."/>
            <person name="Cooney J.C."/>
            <person name="Kagawa T.F."/>
            <person name="Liu W."/>
            <person name="Song Y."/>
            <person name="Salvetti E."/>
            <person name="Wrobel A."/>
            <person name="Rasinkangas P."/>
            <person name="Parkhill J."/>
            <person name="Rea M.C."/>
            <person name="O'Sullivan O."/>
            <person name="Ritari J."/>
            <person name="Douillard F.P."/>
            <person name="Paul Ross R."/>
            <person name="Yang R."/>
            <person name="Briner A.E."/>
            <person name="Felis G.E."/>
            <person name="de Vos W.M."/>
            <person name="Barrangou R."/>
            <person name="Klaenhammer T.R."/>
            <person name="Caufield P.W."/>
            <person name="Cui Y."/>
            <person name="Zhang H."/>
            <person name="O'Toole P.W."/>
        </authorList>
    </citation>
    <scope>NUCLEOTIDE SEQUENCE [LARGE SCALE GENOMIC DNA]</scope>
    <source>
        <strain evidence="11 12">DSM 20690</strain>
    </source>
</reference>
<feature type="region of interest" description="Disordered" evidence="7">
    <location>
        <begin position="424"/>
        <end position="453"/>
    </location>
</feature>
<dbReference type="InterPro" id="IPR027417">
    <property type="entry name" value="P-loop_NTPase"/>
</dbReference>
<dbReference type="CDD" id="cd00268">
    <property type="entry name" value="DEADc"/>
    <property type="match status" value="1"/>
</dbReference>
<comment type="catalytic activity">
    <reaction evidence="5">
        <text>ATP + H2O = ADP + phosphate + H(+)</text>
        <dbReference type="Rhea" id="RHEA:13065"/>
        <dbReference type="ChEBI" id="CHEBI:15377"/>
        <dbReference type="ChEBI" id="CHEBI:15378"/>
        <dbReference type="ChEBI" id="CHEBI:30616"/>
        <dbReference type="ChEBI" id="CHEBI:43474"/>
        <dbReference type="ChEBI" id="CHEBI:456216"/>
        <dbReference type="EC" id="3.6.4.13"/>
    </reaction>
</comment>
<evidence type="ECO:0000256" key="1">
    <source>
        <dbReference type="ARBA" id="ARBA00022741"/>
    </source>
</evidence>
<dbReference type="GO" id="GO:0033592">
    <property type="term" value="F:RNA strand annealing activity"/>
    <property type="evidence" value="ECO:0007669"/>
    <property type="project" value="TreeGrafter"/>
</dbReference>
<proteinExistence type="inferred from homology"/>
<dbReference type="OrthoDB" id="9805696at2"/>
<dbReference type="SUPFAM" id="SSF52540">
    <property type="entry name" value="P-loop containing nucleoside triphosphate hydrolases"/>
    <property type="match status" value="1"/>
</dbReference>
<comment type="caution">
    <text evidence="11">The sequence shown here is derived from an EMBL/GenBank/DDBJ whole genome shotgun (WGS) entry which is preliminary data.</text>
</comment>
<comment type="function">
    <text evidence="5">Probable DEAD-box RNA helicase. May work in conjunction with the cold shock proteins to ensure proper initiation of transcription at low and optimal temperatures.</text>
</comment>
<dbReference type="PANTHER" id="PTHR47963">
    <property type="entry name" value="DEAD-BOX ATP-DEPENDENT RNA HELICASE 47, MITOCHONDRIAL"/>
    <property type="match status" value="1"/>
</dbReference>